<dbReference type="InterPro" id="IPR051598">
    <property type="entry name" value="TSUP/Inactive_protease-like"/>
</dbReference>
<evidence type="ECO:0000313" key="8">
    <source>
        <dbReference type="Proteomes" id="UP000001556"/>
    </source>
</evidence>
<accession>A4J444</accession>
<feature type="transmembrane region" description="Helical" evidence="6">
    <location>
        <begin position="48"/>
        <end position="66"/>
    </location>
</feature>
<reference evidence="7 8" key="1">
    <citation type="submission" date="2007-03" db="EMBL/GenBank/DDBJ databases">
        <title>Complete sequence of Desulfotomaculum reducens MI-1.</title>
        <authorList>
            <consortium name="US DOE Joint Genome Institute"/>
            <person name="Copeland A."/>
            <person name="Lucas S."/>
            <person name="Lapidus A."/>
            <person name="Barry K."/>
            <person name="Detter J.C."/>
            <person name="Glavina del Rio T."/>
            <person name="Hammon N."/>
            <person name="Israni S."/>
            <person name="Dalin E."/>
            <person name="Tice H."/>
            <person name="Pitluck S."/>
            <person name="Sims D."/>
            <person name="Brettin T."/>
            <person name="Bruce D."/>
            <person name="Han C."/>
            <person name="Tapia R."/>
            <person name="Schmutz J."/>
            <person name="Larimer F."/>
            <person name="Land M."/>
            <person name="Hauser L."/>
            <person name="Kyrpides N."/>
            <person name="Kim E."/>
            <person name="Tebo B.M."/>
            <person name="Richardson P."/>
        </authorList>
    </citation>
    <scope>NUCLEOTIDE SEQUENCE [LARGE SCALE GENOMIC DNA]</scope>
    <source>
        <strain evidence="7 8">MI-1</strain>
    </source>
</reference>
<comment type="similarity">
    <text evidence="2 6">Belongs to the 4-toluene sulfonate uptake permease (TSUP) (TC 2.A.102) family.</text>
</comment>
<dbReference type="PANTHER" id="PTHR43701:SF2">
    <property type="entry name" value="MEMBRANE TRANSPORTER PROTEIN YJNA-RELATED"/>
    <property type="match status" value="1"/>
</dbReference>
<feature type="transmembrane region" description="Helical" evidence="6">
    <location>
        <begin position="173"/>
        <end position="190"/>
    </location>
</feature>
<dbReference type="PANTHER" id="PTHR43701">
    <property type="entry name" value="MEMBRANE TRANSPORTER PROTEIN MJ0441-RELATED"/>
    <property type="match status" value="1"/>
</dbReference>
<dbReference type="STRING" id="349161.Dred_1313"/>
<protein>
    <recommendedName>
        <fullName evidence="6">Probable membrane transporter protein</fullName>
    </recommendedName>
</protein>
<dbReference type="RefSeq" id="WP_011877670.1">
    <property type="nucleotide sequence ID" value="NC_009253.1"/>
</dbReference>
<feature type="transmembrane region" description="Helical" evidence="6">
    <location>
        <begin position="78"/>
        <end position="97"/>
    </location>
</feature>
<dbReference type="EMBL" id="CP000612">
    <property type="protein sequence ID" value="ABO49847.1"/>
    <property type="molecule type" value="Genomic_DNA"/>
</dbReference>
<evidence type="ECO:0000313" key="7">
    <source>
        <dbReference type="EMBL" id="ABO49847.1"/>
    </source>
</evidence>
<feature type="transmembrane region" description="Helical" evidence="6">
    <location>
        <begin position="146"/>
        <end position="167"/>
    </location>
</feature>
<evidence type="ECO:0000256" key="5">
    <source>
        <dbReference type="ARBA" id="ARBA00023136"/>
    </source>
</evidence>
<evidence type="ECO:0000256" key="2">
    <source>
        <dbReference type="ARBA" id="ARBA00009142"/>
    </source>
</evidence>
<organism evidence="7 8">
    <name type="scientific">Desulforamulus reducens (strain ATCC BAA-1160 / DSM 100696 / MI-1)</name>
    <name type="common">Desulfotomaculum reducens</name>
    <dbReference type="NCBI Taxonomy" id="349161"/>
    <lineage>
        <taxon>Bacteria</taxon>
        <taxon>Bacillati</taxon>
        <taxon>Bacillota</taxon>
        <taxon>Clostridia</taxon>
        <taxon>Eubacteriales</taxon>
        <taxon>Peptococcaceae</taxon>
        <taxon>Desulforamulus</taxon>
    </lineage>
</organism>
<evidence type="ECO:0000256" key="3">
    <source>
        <dbReference type="ARBA" id="ARBA00022692"/>
    </source>
</evidence>
<evidence type="ECO:0000256" key="1">
    <source>
        <dbReference type="ARBA" id="ARBA00004141"/>
    </source>
</evidence>
<proteinExistence type="inferred from homology"/>
<dbReference type="KEGG" id="drm:Dred_1313"/>
<dbReference type="Pfam" id="PF01925">
    <property type="entry name" value="TauE"/>
    <property type="match status" value="1"/>
</dbReference>
<dbReference type="OrthoDB" id="1785950at2"/>
<keyword evidence="5 6" id="KW-0472">Membrane</keyword>
<dbReference type="GO" id="GO:0005886">
    <property type="term" value="C:plasma membrane"/>
    <property type="evidence" value="ECO:0007669"/>
    <property type="project" value="UniProtKB-SubCell"/>
</dbReference>
<feature type="transmembrane region" description="Helical" evidence="6">
    <location>
        <begin position="103"/>
        <end position="125"/>
    </location>
</feature>
<feature type="transmembrane region" description="Helical" evidence="6">
    <location>
        <begin position="227"/>
        <end position="246"/>
    </location>
</feature>
<dbReference type="InterPro" id="IPR002781">
    <property type="entry name" value="TM_pro_TauE-like"/>
</dbReference>
<gene>
    <name evidence="7" type="ordered locus">Dred_1313</name>
</gene>
<feature type="transmembrane region" description="Helical" evidence="6">
    <location>
        <begin position="12"/>
        <end position="42"/>
    </location>
</feature>
<name>A4J444_DESRM</name>
<keyword evidence="8" id="KW-1185">Reference proteome</keyword>
<keyword evidence="3 6" id="KW-0812">Transmembrane</keyword>
<dbReference type="HOGENOM" id="CLU_932934_0_0_9"/>
<feature type="transmembrane region" description="Helical" evidence="6">
    <location>
        <begin position="253"/>
        <end position="271"/>
    </location>
</feature>
<evidence type="ECO:0000256" key="4">
    <source>
        <dbReference type="ARBA" id="ARBA00022989"/>
    </source>
</evidence>
<evidence type="ECO:0000256" key="6">
    <source>
        <dbReference type="RuleBase" id="RU363041"/>
    </source>
</evidence>
<comment type="subcellular location">
    <subcellularLocation>
        <location evidence="6">Cell membrane</location>
        <topology evidence="6">Multi-pass membrane protein</topology>
    </subcellularLocation>
    <subcellularLocation>
        <location evidence="1">Membrane</location>
        <topology evidence="1">Multi-pass membrane protein</topology>
    </subcellularLocation>
</comment>
<dbReference type="Proteomes" id="UP000001556">
    <property type="component" value="Chromosome"/>
</dbReference>
<keyword evidence="6" id="KW-1003">Cell membrane</keyword>
<sequence length="299" mass="32767">MEHIFFSGSFIFLFIGMLGGILYPVLGNAGIYMIVPLLMLLTGLPADMAVPIGLAHFAALIIPAAVGHWQTGNLDYKLLLLIMIGFIPGLFLAERIQLNLYVFIPYLILLVGAIIYKIRPFALLPKPNNHFRKITLRVINQLPGKTFLTFSGIKVSFIVPIIVGGLLSFTGKLFGPIAALLLCPILIICLDIPVMVAVATSTVCNFIGMLSFAMWNDFLMIPLNLKILLWLFLGSSITVLVLSSVIKKKLYPVPVAALLVLITSFTLWTLMLGQPGHQVLIQQFSFPSNLLGWFGGVQG</sequence>
<keyword evidence="4 6" id="KW-1133">Transmembrane helix</keyword>
<dbReference type="AlphaFoldDB" id="A4J444"/>